<gene>
    <name evidence="1" type="ORF">IC779_14190</name>
</gene>
<protein>
    <submittedName>
        <fullName evidence="1">Uncharacterized protein</fullName>
    </submittedName>
</protein>
<proteinExistence type="predicted"/>
<dbReference type="EMBL" id="CP061828">
    <property type="protein sequence ID" value="QOD72229.1"/>
    <property type="molecule type" value="Genomic_DNA"/>
</dbReference>
<dbReference type="RefSeq" id="WP_190977730.1">
    <property type="nucleotide sequence ID" value="NZ_CP061568.1"/>
</dbReference>
<organism evidence="1 2">
    <name type="scientific">Acinetobacter seifertii</name>
    <dbReference type="NCBI Taxonomy" id="1530123"/>
    <lineage>
        <taxon>Bacteria</taxon>
        <taxon>Pseudomonadati</taxon>
        <taxon>Pseudomonadota</taxon>
        <taxon>Gammaproteobacteria</taxon>
        <taxon>Moraxellales</taxon>
        <taxon>Moraxellaceae</taxon>
        <taxon>Acinetobacter</taxon>
        <taxon>Acinetobacter calcoaceticus/baumannii complex</taxon>
    </lineage>
</organism>
<dbReference type="AlphaFoldDB" id="A0A7H2T2S2"/>
<reference evidence="1 2" key="1">
    <citation type="submission" date="2020-09" db="EMBL/GenBank/DDBJ databases">
        <authorList>
            <person name="Chen F.-J."/>
            <person name="Lee Y.-T."/>
        </authorList>
    </citation>
    <scope>NUCLEOTIDE SEQUENCE [LARGE SCALE GENOMIC DNA]</scope>
    <source>
        <strain evidence="1 2">AS42</strain>
    </source>
</reference>
<name>A0A7H2T2S2_9GAMM</name>
<evidence type="ECO:0000313" key="1">
    <source>
        <dbReference type="EMBL" id="QOD72229.1"/>
    </source>
</evidence>
<accession>A0A7H2T2S2</accession>
<sequence length="72" mass="8209">MSKLIKNFNKGDVITTKESAPFLFSGIEYEVVGFDYPYLVSLHIKSGHQHLIHKDFAKLLKKKEVKAESKEG</sequence>
<dbReference type="Proteomes" id="UP000516672">
    <property type="component" value="Chromosome"/>
</dbReference>
<evidence type="ECO:0000313" key="2">
    <source>
        <dbReference type="Proteomes" id="UP000516672"/>
    </source>
</evidence>
<reference evidence="2" key="2">
    <citation type="submission" date="2020-10" db="EMBL/GenBank/DDBJ databases">
        <title>Clinical and molecular characterization of Acinetobacter seifertii in Taiwan.</title>
        <authorList>
            <person name="Li L.-H."/>
            <person name="Yang Y.-S."/>
            <person name="Sun J.-R."/>
            <person name="Huang T.-W."/>
            <person name="Huang W.-C."/>
            <person name="Wang Y.-C."/>
            <person name="Kuo T.-H."/>
            <person name="Kuo S.-C."/>
            <person name="Chen T.-L."/>
        </authorList>
    </citation>
    <scope>NUCLEOTIDE SEQUENCE [LARGE SCALE GENOMIC DNA]</scope>
    <source>
        <strain evidence="2">AS42</strain>
    </source>
</reference>